<dbReference type="Proteomes" id="UP001489902">
    <property type="component" value="Chromosome 3"/>
</dbReference>
<gene>
    <name evidence="1" type="ORF">QYS62_005209</name>
</gene>
<accession>A0ABZ2WTW7</accession>
<evidence type="ECO:0000313" key="2">
    <source>
        <dbReference type="Proteomes" id="UP001489902"/>
    </source>
</evidence>
<evidence type="ECO:0000313" key="1">
    <source>
        <dbReference type="EMBL" id="WZH44191.1"/>
    </source>
</evidence>
<keyword evidence="2" id="KW-1185">Reference proteome</keyword>
<proteinExistence type="predicted"/>
<organism evidence="1 2">
    <name type="scientific">Fusarium acuminatum</name>
    <dbReference type="NCBI Taxonomy" id="5515"/>
    <lineage>
        <taxon>Eukaryota</taxon>
        <taxon>Fungi</taxon>
        <taxon>Dikarya</taxon>
        <taxon>Ascomycota</taxon>
        <taxon>Pezizomycotina</taxon>
        <taxon>Sordariomycetes</taxon>
        <taxon>Hypocreomycetidae</taxon>
        <taxon>Hypocreales</taxon>
        <taxon>Nectriaceae</taxon>
        <taxon>Fusarium</taxon>
        <taxon>Fusarium tricinctum species complex</taxon>
    </lineage>
</organism>
<reference evidence="1 2" key="1">
    <citation type="submission" date="2024-04" db="EMBL/GenBank/DDBJ databases">
        <title>Complete genome sequence of Fusarium acuminatum.</title>
        <authorList>
            <person name="Lan B."/>
        </authorList>
    </citation>
    <scope>NUCLEOTIDE SEQUENCE [LARGE SCALE GENOMIC DNA]</scope>
    <source>
        <strain evidence="1">1A</strain>
    </source>
</reference>
<dbReference type="PANTHER" id="PTHR35179:SF2">
    <property type="entry name" value="START DOMAIN-CONTAINING PROTEIN"/>
    <property type="match status" value="1"/>
</dbReference>
<dbReference type="PANTHER" id="PTHR35179">
    <property type="entry name" value="PROTEIN CBG02620"/>
    <property type="match status" value="1"/>
</dbReference>
<sequence length="404" mass="45310">MDSLTEIRLSSLSNIALHPDARISEFRHLSSYNWIDVPTPTIAVPGSPAKWSPPNGPIRLDKDTGYFYVAQNVARHPESPLEPLFRALLLTEPSVDLRSIDVVTDRNNIRKLLSFVDPGTARGGAEDFVIKVEVVGQTALFSREEAEVRQYIAPSEFRGYGHEFEKVYTKEQIKGSTGHYRIVEYRFGGLKFLVRNEVDGYVPSVERADASNILAHELSLLSLSKPPKASYRWQGSKLEAAMEGEAVPSEQCLEIKTKALDARKPLKMESIMPQLWVSQTTKLVRAYHTSGFFQPPDVEDMTESMKSWEQDNENTLKKLAAVIAKILEVARRSDGPVQVKYSKTRHQLVLSKIDSGKMLPDDLYLKWNTRTETEDSAPVKTLGMASDSNGTITVIMGARGRDNR</sequence>
<name>A0ABZ2WTW7_9HYPO</name>
<protein>
    <submittedName>
        <fullName evidence="1">Geranylgeranyl pyrophosphate synthetase</fullName>
    </submittedName>
</protein>
<dbReference type="EMBL" id="CP151262">
    <property type="protein sequence ID" value="WZH44191.1"/>
    <property type="molecule type" value="Genomic_DNA"/>
</dbReference>